<dbReference type="InterPro" id="IPR056375">
    <property type="entry name" value="Idi_bact"/>
</dbReference>
<comment type="pathway">
    <text evidence="1 10">Isoprenoid biosynthesis; dimethylallyl diphosphate biosynthesis; dimethylallyl diphosphate from isopentenyl diphosphate: step 1/1.</text>
</comment>
<dbReference type="PANTHER" id="PTHR10885:SF0">
    <property type="entry name" value="ISOPENTENYL-DIPHOSPHATE DELTA-ISOMERASE"/>
    <property type="match status" value="1"/>
</dbReference>
<dbReference type="InterPro" id="IPR011876">
    <property type="entry name" value="IsopentenylPP_isomerase_typ1"/>
</dbReference>
<comment type="similarity">
    <text evidence="2 10">Belongs to the IPP isomerase type 1 family.</text>
</comment>
<dbReference type="PROSITE" id="PS51462">
    <property type="entry name" value="NUDIX"/>
    <property type="match status" value="1"/>
</dbReference>
<evidence type="ECO:0000256" key="2">
    <source>
        <dbReference type="ARBA" id="ARBA00007579"/>
    </source>
</evidence>
<dbReference type="EC" id="5.3.3.2" evidence="3 10"/>
<dbReference type="NCBIfam" id="TIGR02150">
    <property type="entry name" value="IPP_isom_1"/>
    <property type="match status" value="1"/>
</dbReference>
<feature type="binding site" evidence="10">
    <location>
        <position position="114"/>
    </location>
    <ligand>
        <name>Mn(2+)</name>
        <dbReference type="ChEBI" id="CHEBI:29035"/>
    </ligand>
</feature>
<dbReference type="PANTHER" id="PTHR10885">
    <property type="entry name" value="ISOPENTENYL-DIPHOSPHATE DELTA-ISOMERASE"/>
    <property type="match status" value="1"/>
</dbReference>
<evidence type="ECO:0000256" key="5">
    <source>
        <dbReference type="ARBA" id="ARBA00022723"/>
    </source>
</evidence>
<evidence type="ECO:0000259" key="12">
    <source>
        <dbReference type="PROSITE" id="PS51462"/>
    </source>
</evidence>
<dbReference type="HAMAP" id="MF_00202">
    <property type="entry name" value="Idi"/>
    <property type="match status" value="1"/>
</dbReference>
<dbReference type="CDD" id="cd02885">
    <property type="entry name" value="NUDIX_IPP_Isomerase"/>
    <property type="match status" value="1"/>
</dbReference>
<keyword evidence="6 10" id="KW-0460">Magnesium</keyword>
<keyword evidence="9 10" id="KW-0413">Isomerase</keyword>
<dbReference type="RefSeq" id="WP_167461236.1">
    <property type="nucleotide sequence ID" value="NZ_CP046171.1"/>
</dbReference>
<keyword evidence="8 10" id="KW-0414">Isoprene biosynthesis</keyword>
<keyword evidence="5 10" id="KW-0479">Metal-binding</keyword>
<dbReference type="Proteomes" id="UP000501705">
    <property type="component" value="Chromosome"/>
</dbReference>
<feature type="domain" description="Nudix hydrolase" evidence="12">
    <location>
        <begin position="28"/>
        <end position="162"/>
    </location>
</feature>
<dbReference type="UniPathway" id="UPA00059">
    <property type="reaction ID" value="UER00104"/>
</dbReference>
<dbReference type="Gene3D" id="3.90.79.10">
    <property type="entry name" value="Nucleoside Triphosphate Pyrophosphohydrolase"/>
    <property type="match status" value="1"/>
</dbReference>
<evidence type="ECO:0000256" key="4">
    <source>
        <dbReference type="ARBA" id="ARBA00022490"/>
    </source>
</evidence>
<dbReference type="PIRSF" id="PIRSF018427">
    <property type="entry name" value="Isopntndiph_ism"/>
    <property type="match status" value="1"/>
</dbReference>
<dbReference type="GO" id="GO:0050992">
    <property type="term" value="P:dimethylallyl diphosphate biosynthetic process"/>
    <property type="evidence" value="ECO:0007669"/>
    <property type="project" value="UniProtKB-UniRule"/>
</dbReference>
<evidence type="ECO:0000256" key="7">
    <source>
        <dbReference type="ARBA" id="ARBA00023211"/>
    </source>
</evidence>
<sequence length="207" mass="22890">MESVILVDESGIPLGSADKASIHDHRTPLHLAFSCYVFGPQGHFLLTRRATTKRTWPGVWTNSCCGHPQPGEKMADAMLRRLSDELGLTPRRWGMALPDFRYRAVMDDGIVENEICPVFVAFVDSDPIPNPAEVDDFAWIDWSGFGALVRTEALRISPWSRLQLAELATLSAEPAQWPILTADLLPRRWREPLGVPAAAATTSGKEG</sequence>
<comment type="catalytic activity">
    <reaction evidence="10">
        <text>isopentenyl diphosphate = dimethylallyl diphosphate</text>
        <dbReference type="Rhea" id="RHEA:23284"/>
        <dbReference type="ChEBI" id="CHEBI:57623"/>
        <dbReference type="ChEBI" id="CHEBI:128769"/>
        <dbReference type="EC" id="5.3.3.2"/>
    </reaction>
</comment>
<dbReference type="GO" id="GO:0005737">
    <property type="term" value="C:cytoplasm"/>
    <property type="evidence" value="ECO:0007669"/>
    <property type="project" value="UniProtKB-SubCell"/>
</dbReference>
<feature type="binding site" evidence="10">
    <location>
        <position position="67"/>
    </location>
    <ligand>
        <name>Mn(2+)</name>
        <dbReference type="ChEBI" id="CHEBI:29035"/>
    </ligand>
</feature>
<feature type="binding site" evidence="10">
    <location>
        <position position="85"/>
    </location>
    <ligand>
        <name>Mg(2+)</name>
        <dbReference type="ChEBI" id="CHEBI:18420"/>
    </ligand>
</feature>
<reference evidence="13 14" key="1">
    <citation type="journal article" date="2019" name="ACS Chem. Biol.">
        <title>Identification and Mobilization of a Cryptic Antibiotic Biosynthesis Gene Locus from a Human-Pathogenic Nocardia Isolate.</title>
        <authorList>
            <person name="Herisse M."/>
            <person name="Ishida K."/>
            <person name="Porter J.L."/>
            <person name="Howden B."/>
            <person name="Hertweck C."/>
            <person name="Stinear T.P."/>
            <person name="Pidot S.J."/>
        </authorList>
    </citation>
    <scope>NUCLEOTIDE SEQUENCE [LARGE SCALE GENOMIC DNA]</scope>
    <source>
        <strain evidence="13 14">AUSMDU00024985</strain>
    </source>
</reference>
<evidence type="ECO:0000313" key="13">
    <source>
        <dbReference type="EMBL" id="QIS02133.1"/>
    </source>
</evidence>
<dbReference type="EMBL" id="CP046171">
    <property type="protein sequence ID" value="QIS02133.1"/>
    <property type="molecule type" value="Genomic_DNA"/>
</dbReference>
<dbReference type="SUPFAM" id="SSF55811">
    <property type="entry name" value="Nudix"/>
    <property type="match status" value="1"/>
</dbReference>
<keyword evidence="7 10" id="KW-0464">Manganese</keyword>
<dbReference type="Pfam" id="PF00293">
    <property type="entry name" value="NUDIX"/>
    <property type="match status" value="1"/>
</dbReference>
<feature type="binding site" evidence="10">
    <location>
        <position position="112"/>
    </location>
    <ligand>
        <name>Mn(2+)</name>
        <dbReference type="ChEBI" id="CHEBI:29035"/>
    </ligand>
</feature>
<protein>
    <recommendedName>
        <fullName evidence="3 10">Isopentenyl-diphosphate Delta-isomerase</fullName>
        <shortName evidence="10">IPP isomerase</shortName>
        <ecNumber evidence="3 10">5.3.3.2</ecNumber>
    </recommendedName>
    <alternativeName>
        <fullName evidence="10">IPP:DMAPP isomerase</fullName>
    </alternativeName>
    <alternativeName>
        <fullName evidence="10">Isopentenyl pyrophosphate isomerase</fullName>
    </alternativeName>
</protein>
<comment type="cofactor">
    <cofactor evidence="10">
        <name>Mg(2+)</name>
        <dbReference type="ChEBI" id="CHEBI:18420"/>
    </cofactor>
    <text evidence="10">Binds 1 Mg(2+) ion per subunit. The magnesium ion binds only when substrate is bound.</text>
</comment>
<evidence type="ECO:0000256" key="6">
    <source>
        <dbReference type="ARBA" id="ARBA00022842"/>
    </source>
</evidence>
<feature type="binding site" evidence="10">
    <location>
        <position position="23"/>
    </location>
    <ligand>
        <name>Mn(2+)</name>
        <dbReference type="ChEBI" id="CHEBI:29035"/>
    </ligand>
</feature>
<feature type="binding site" evidence="10">
    <location>
        <position position="30"/>
    </location>
    <ligand>
        <name>Mn(2+)</name>
        <dbReference type="ChEBI" id="CHEBI:29035"/>
    </ligand>
</feature>
<dbReference type="GO" id="GO:0004452">
    <property type="term" value="F:isopentenyl-diphosphate delta-isomerase activity"/>
    <property type="evidence" value="ECO:0007669"/>
    <property type="project" value="UniProtKB-UniRule"/>
</dbReference>
<evidence type="ECO:0000256" key="10">
    <source>
        <dbReference type="HAMAP-Rule" id="MF_00202"/>
    </source>
</evidence>
<dbReference type="AlphaFoldDB" id="A0A6G9XMQ3"/>
<gene>
    <name evidence="10" type="primary">idi</name>
    <name evidence="13" type="ORF">F5X71_07215</name>
</gene>
<dbReference type="GO" id="GO:0008299">
    <property type="term" value="P:isoprenoid biosynthetic process"/>
    <property type="evidence" value="ECO:0007669"/>
    <property type="project" value="UniProtKB-UniRule"/>
</dbReference>
<feature type="active site" evidence="10 11">
    <location>
        <position position="65"/>
    </location>
</feature>
<evidence type="ECO:0000313" key="14">
    <source>
        <dbReference type="Proteomes" id="UP000501705"/>
    </source>
</evidence>
<accession>A0A6G9XMQ3</accession>
<comment type="subcellular location">
    <subcellularLocation>
        <location evidence="10">Cytoplasm</location>
    </subcellularLocation>
</comment>
<evidence type="ECO:0000256" key="8">
    <source>
        <dbReference type="ARBA" id="ARBA00023229"/>
    </source>
</evidence>
<dbReference type="GO" id="GO:0046872">
    <property type="term" value="F:metal ion binding"/>
    <property type="evidence" value="ECO:0007669"/>
    <property type="project" value="UniProtKB-KW"/>
</dbReference>
<dbReference type="NCBIfam" id="NF002995">
    <property type="entry name" value="PRK03759.1"/>
    <property type="match status" value="1"/>
</dbReference>
<evidence type="ECO:0000256" key="3">
    <source>
        <dbReference type="ARBA" id="ARBA00012057"/>
    </source>
</evidence>
<comment type="cofactor">
    <cofactor evidence="10">
        <name>Mn(2+)</name>
        <dbReference type="ChEBI" id="CHEBI:29035"/>
    </cofactor>
    <text evidence="10">Binds 1 Mn(2+) ion per subunit.</text>
</comment>
<dbReference type="InterPro" id="IPR015797">
    <property type="entry name" value="NUDIX_hydrolase-like_dom_sf"/>
</dbReference>
<name>A0A6G9XMQ3_NOCBR</name>
<dbReference type="InterPro" id="IPR000086">
    <property type="entry name" value="NUDIX_hydrolase_dom"/>
</dbReference>
<organism evidence="13 14">
    <name type="scientific">Nocardia brasiliensis</name>
    <dbReference type="NCBI Taxonomy" id="37326"/>
    <lineage>
        <taxon>Bacteria</taxon>
        <taxon>Bacillati</taxon>
        <taxon>Actinomycetota</taxon>
        <taxon>Actinomycetes</taxon>
        <taxon>Mycobacteriales</taxon>
        <taxon>Nocardiaceae</taxon>
        <taxon>Nocardia</taxon>
    </lineage>
</organism>
<keyword evidence="4 10" id="KW-0963">Cytoplasm</keyword>
<evidence type="ECO:0000256" key="11">
    <source>
        <dbReference type="PIRSR" id="PIRSR018427-1"/>
    </source>
</evidence>
<comment type="function">
    <text evidence="10">Catalyzes the 1,3-allylic rearrangement of the homoallylic substrate isopentenyl (IPP) to its highly electrophilic allylic isomer, dimethylallyl diphosphate (DMAPP).</text>
</comment>
<proteinExistence type="inferred from homology"/>
<evidence type="ECO:0000256" key="9">
    <source>
        <dbReference type="ARBA" id="ARBA00023235"/>
    </source>
</evidence>
<evidence type="ECO:0000256" key="1">
    <source>
        <dbReference type="ARBA" id="ARBA00004826"/>
    </source>
</evidence>
<feature type="active site" evidence="10 11">
    <location>
        <position position="114"/>
    </location>
</feature>